<dbReference type="AlphaFoldDB" id="A0A0S2DGF3"/>
<evidence type="ECO:0000313" key="3">
    <source>
        <dbReference type="Proteomes" id="UP000061569"/>
    </source>
</evidence>
<dbReference type="KEGG" id="lez:GLE_2327"/>
<feature type="region of interest" description="Disordered" evidence="1">
    <location>
        <begin position="1"/>
        <end position="28"/>
    </location>
</feature>
<dbReference type="PATRIC" id="fig|69.6.peg.2291"/>
<accession>A0A0S2DGF3</accession>
<evidence type="ECO:0000256" key="1">
    <source>
        <dbReference type="SAM" id="MobiDB-lite"/>
    </source>
</evidence>
<dbReference type="Proteomes" id="UP000061569">
    <property type="component" value="Chromosome"/>
</dbReference>
<dbReference type="EMBL" id="CP013140">
    <property type="protein sequence ID" value="ALN57676.1"/>
    <property type="molecule type" value="Genomic_DNA"/>
</dbReference>
<organism evidence="2 3">
    <name type="scientific">Lysobacter enzymogenes</name>
    <dbReference type="NCBI Taxonomy" id="69"/>
    <lineage>
        <taxon>Bacteria</taxon>
        <taxon>Pseudomonadati</taxon>
        <taxon>Pseudomonadota</taxon>
        <taxon>Gammaproteobacteria</taxon>
        <taxon>Lysobacterales</taxon>
        <taxon>Lysobacteraceae</taxon>
        <taxon>Lysobacter</taxon>
    </lineage>
</organism>
<reference evidence="2 3" key="1">
    <citation type="submission" date="2015-11" db="EMBL/GenBank/DDBJ databases">
        <title>Genome sequences of Lysobacter enzymogenes strain C3 and Lysobacter antibioticus ATCC 29479.</title>
        <authorList>
            <person name="Kobayashi D.Y."/>
        </authorList>
    </citation>
    <scope>NUCLEOTIDE SEQUENCE [LARGE SCALE GENOMIC DNA]</scope>
    <source>
        <strain evidence="2 3">C3</strain>
    </source>
</reference>
<gene>
    <name evidence="2" type="ORF">GLE_2327</name>
</gene>
<protein>
    <submittedName>
        <fullName evidence="2">Uncharacterized protein</fullName>
    </submittedName>
</protein>
<feature type="compositionally biased region" description="Basic and acidic residues" evidence="1">
    <location>
        <begin position="1"/>
        <end position="24"/>
    </location>
</feature>
<name>A0A0S2DGF3_LYSEN</name>
<sequence>MRAFDLLDRQRDEDENRSTARDENAPFAPRFATHARLPLCTPTESRRLRTCRCD</sequence>
<evidence type="ECO:0000313" key="2">
    <source>
        <dbReference type="EMBL" id="ALN57676.1"/>
    </source>
</evidence>
<proteinExistence type="predicted"/>